<name>A0A2G6K9R3_9BACT</name>
<feature type="chain" id="PRO_5013828734" evidence="1">
    <location>
        <begin position="20"/>
        <end position="219"/>
    </location>
</feature>
<reference evidence="2 3" key="1">
    <citation type="submission" date="2017-10" db="EMBL/GenBank/DDBJ databases">
        <title>Novel microbial diversity and functional potential in the marine mammal oral microbiome.</title>
        <authorList>
            <person name="Dudek N.K."/>
            <person name="Sun C.L."/>
            <person name="Burstein D."/>
            <person name="Kantor R.S."/>
            <person name="Aliaga Goltsman D.S."/>
            <person name="Bik E.M."/>
            <person name="Thomas B.C."/>
            <person name="Banfield J.F."/>
            <person name="Relman D.A."/>
        </authorList>
    </citation>
    <scope>NUCLEOTIDE SEQUENCE [LARGE SCALE GENOMIC DNA]</scope>
    <source>
        <strain evidence="2">DOLJORAL78_47_16</strain>
    </source>
</reference>
<sequence>MEKMLLLFFSLIVFGTACAQAPQESTESITQERDLELDAPFLDQSYDIFAVQKLAMPLAKHAYLLARQGDKEIVIREASEFSQVVTEIVSPEDALELARLLISHDIRPFLLDIYYSEVHKYVEPENKDDIVEPWFALSPEQYDAWNVREPIVTRQEDGRYKIERFVASYPRKKDENDELTPPQLLKIWEWIDAEGHYSMEIQDVVTEDKAIYNILLFTK</sequence>
<accession>A0A2G6K9R3</accession>
<evidence type="ECO:0000313" key="2">
    <source>
        <dbReference type="EMBL" id="PIE32438.1"/>
    </source>
</evidence>
<dbReference type="PROSITE" id="PS51257">
    <property type="entry name" value="PROKAR_LIPOPROTEIN"/>
    <property type="match status" value="1"/>
</dbReference>
<gene>
    <name evidence="2" type="ORF">CSA56_15635</name>
</gene>
<organism evidence="2 3">
    <name type="scientific">candidate division KSB3 bacterium</name>
    <dbReference type="NCBI Taxonomy" id="2044937"/>
    <lineage>
        <taxon>Bacteria</taxon>
        <taxon>candidate division KSB3</taxon>
    </lineage>
</organism>
<feature type="signal peptide" evidence="1">
    <location>
        <begin position="1"/>
        <end position="19"/>
    </location>
</feature>
<dbReference type="Proteomes" id="UP000230821">
    <property type="component" value="Unassembled WGS sequence"/>
</dbReference>
<dbReference type="AlphaFoldDB" id="A0A2G6K9R3"/>
<evidence type="ECO:0000313" key="3">
    <source>
        <dbReference type="Proteomes" id="UP000230821"/>
    </source>
</evidence>
<dbReference type="EMBL" id="PDSK01000114">
    <property type="protein sequence ID" value="PIE32438.1"/>
    <property type="molecule type" value="Genomic_DNA"/>
</dbReference>
<proteinExistence type="predicted"/>
<comment type="caution">
    <text evidence="2">The sequence shown here is derived from an EMBL/GenBank/DDBJ whole genome shotgun (WGS) entry which is preliminary data.</text>
</comment>
<protein>
    <submittedName>
        <fullName evidence="2">Uncharacterized protein</fullName>
    </submittedName>
</protein>
<keyword evidence="1" id="KW-0732">Signal</keyword>
<evidence type="ECO:0000256" key="1">
    <source>
        <dbReference type="SAM" id="SignalP"/>
    </source>
</evidence>